<organism evidence="2">
    <name type="scientific">Perkinsus marinus (strain ATCC 50983 / TXsc)</name>
    <dbReference type="NCBI Taxonomy" id="423536"/>
    <lineage>
        <taxon>Eukaryota</taxon>
        <taxon>Sar</taxon>
        <taxon>Alveolata</taxon>
        <taxon>Perkinsozoa</taxon>
        <taxon>Perkinsea</taxon>
        <taxon>Perkinsida</taxon>
        <taxon>Perkinsidae</taxon>
        <taxon>Perkinsus</taxon>
    </lineage>
</organism>
<evidence type="ECO:0000313" key="1">
    <source>
        <dbReference type="EMBL" id="EER05970.1"/>
    </source>
</evidence>
<dbReference type="Proteomes" id="UP000007800">
    <property type="component" value="Unassembled WGS sequence"/>
</dbReference>
<dbReference type="GO" id="GO:0005737">
    <property type="term" value="C:cytoplasm"/>
    <property type="evidence" value="ECO:0007669"/>
    <property type="project" value="TreeGrafter"/>
</dbReference>
<dbReference type="OrthoDB" id="433629at2759"/>
<dbReference type="RefSeq" id="XP_002774154.1">
    <property type="nucleotide sequence ID" value="XM_002774108.1"/>
</dbReference>
<sequence length="150" mass="16268">MPRMDVTHADLVGPAKIRLAEYTLSGIGSMELTEICAHAQYCSAGDSTLDALRIATDRLLSTGPADEKLVMAFSDANLDRYGIHPKQLDAVLNRAADQVYAHVFFIASFDDQAEVLCRSIPKGKATVATNLSKLPQLIKEVLAATVNHQK</sequence>
<dbReference type="InterPro" id="IPR039891">
    <property type="entry name" value="VWA8"/>
</dbReference>
<dbReference type="AlphaFoldDB" id="C5LB42"/>
<name>C5LB42_PERM5</name>
<keyword evidence="2" id="KW-1185">Reference proteome</keyword>
<dbReference type="InParanoid" id="C5LB42"/>
<accession>C5LB42</accession>
<gene>
    <name evidence="1" type="ORF">Pmar_PMAR028157</name>
</gene>
<dbReference type="EMBL" id="GG680905">
    <property type="protein sequence ID" value="EER05970.1"/>
    <property type="molecule type" value="Genomic_DNA"/>
</dbReference>
<dbReference type="GeneID" id="9087106"/>
<reference evidence="1 2" key="1">
    <citation type="submission" date="2008-07" db="EMBL/GenBank/DDBJ databases">
        <authorList>
            <person name="El-Sayed N."/>
            <person name="Caler E."/>
            <person name="Inman J."/>
            <person name="Amedeo P."/>
            <person name="Hass B."/>
            <person name="Wortman J."/>
        </authorList>
    </citation>
    <scope>NUCLEOTIDE SEQUENCE [LARGE SCALE GENOMIC DNA]</scope>
    <source>
        <strain evidence="2">ATCC 50983 / TXsc</strain>
    </source>
</reference>
<evidence type="ECO:0008006" key="3">
    <source>
        <dbReference type="Google" id="ProtNLM"/>
    </source>
</evidence>
<dbReference type="PANTHER" id="PTHR21610:SF9">
    <property type="entry name" value="VON WILLEBRAND FACTOR A DOMAIN-CONTAINING PROTEIN 8"/>
    <property type="match status" value="1"/>
</dbReference>
<proteinExistence type="predicted"/>
<protein>
    <recommendedName>
        <fullName evidence="3">VWFA domain-containing protein</fullName>
    </recommendedName>
</protein>
<dbReference type="PANTHER" id="PTHR21610">
    <property type="entry name" value="VON WILLEBRAND FACTOR A DOMAIN-CONTAINING PROTEIN 8"/>
    <property type="match status" value="1"/>
</dbReference>
<evidence type="ECO:0000313" key="2">
    <source>
        <dbReference type="Proteomes" id="UP000007800"/>
    </source>
</evidence>